<evidence type="ECO:0000313" key="1">
    <source>
        <dbReference type="EMBL" id="KAH8705242.1"/>
    </source>
</evidence>
<dbReference type="RefSeq" id="XP_046077863.1">
    <property type="nucleotide sequence ID" value="XM_046217753.1"/>
</dbReference>
<keyword evidence="1" id="KW-0489">Methyltransferase</keyword>
<dbReference type="GeneID" id="70248040"/>
<keyword evidence="1" id="KW-0808">Transferase</keyword>
<name>A0AAD4L0F6_9EURO</name>
<dbReference type="PANTHER" id="PTHR43591">
    <property type="entry name" value="METHYLTRANSFERASE"/>
    <property type="match status" value="1"/>
</dbReference>
<gene>
    <name evidence="1" type="ORF">BGW36DRAFT_392913</name>
</gene>
<dbReference type="Gene3D" id="3.40.50.150">
    <property type="entry name" value="Vaccinia Virus protein VP39"/>
    <property type="match status" value="1"/>
</dbReference>
<dbReference type="EMBL" id="JAJTJA010000001">
    <property type="protein sequence ID" value="KAH8705242.1"/>
    <property type="molecule type" value="Genomic_DNA"/>
</dbReference>
<dbReference type="GO" id="GO:0032259">
    <property type="term" value="P:methylation"/>
    <property type="evidence" value="ECO:0007669"/>
    <property type="project" value="UniProtKB-KW"/>
</dbReference>
<reference evidence="1" key="1">
    <citation type="submission" date="2021-12" db="EMBL/GenBank/DDBJ databases">
        <title>Convergent genome expansion in fungi linked to evolution of root-endophyte symbiosis.</title>
        <authorList>
            <consortium name="DOE Joint Genome Institute"/>
            <person name="Ke Y.-H."/>
            <person name="Bonito G."/>
            <person name="Liao H.-L."/>
            <person name="Looney B."/>
            <person name="Rojas-Flechas A."/>
            <person name="Nash J."/>
            <person name="Hameed K."/>
            <person name="Schadt C."/>
            <person name="Martin F."/>
            <person name="Crous P.W."/>
            <person name="Miettinen O."/>
            <person name="Magnuson J.K."/>
            <person name="Labbe J."/>
            <person name="Jacobson D."/>
            <person name="Doktycz M.J."/>
            <person name="Veneault-Fourrey C."/>
            <person name="Kuo A."/>
            <person name="Mondo S."/>
            <person name="Calhoun S."/>
            <person name="Riley R."/>
            <person name="Ohm R."/>
            <person name="LaButti K."/>
            <person name="Andreopoulos B."/>
            <person name="Pangilinan J."/>
            <person name="Nolan M."/>
            <person name="Tritt A."/>
            <person name="Clum A."/>
            <person name="Lipzen A."/>
            <person name="Daum C."/>
            <person name="Barry K."/>
            <person name="Grigoriev I.V."/>
            <person name="Vilgalys R."/>
        </authorList>
    </citation>
    <scope>NUCLEOTIDE SEQUENCE</scope>
    <source>
        <strain evidence="1">PMI_201</strain>
    </source>
</reference>
<keyword evidence="2" id="KW-1185">Reference proteome</keyword>
<sequence>MPYHHPPIPVDGSHVDDRDSTYDGSIAETSESLRSSIFHYEYENGRRYHAFREGSYAMPNDETEQARLDLQHHIFLLCLGGRLHLAPIRNPQRILDVGTGTGIWAIEFADEFPSAVVIGTDLSPIQPSFVPPNLKFYVDDFELPWDYDEQERFDYIHWRALSGSTNNWPRLYKQAYESLKPGGYIEVHEYDPVVYSEDDRNLLKAPWTKEWLMRLCEASARNGKPIDVGRHQRQLMHDTGFVDLTEKIVKVPIGQWARDPSLKEIGGFERLHVNESVEAHSLALFTRVLGYSYDQASILFSMVRNELNDRSLHLYTVYRFLVGRKPVDA</sequence>
<dbReference type="Proteomes" id="UP001201262">
    <property type="component" value="Unassembled WGS sequence"/>
</dbReference>
<accession>A0AAD4L0F6</accession>
<protein>
    <submittedName>
        <fullName evidence="1">Methyltransferase</fullName>
    </submittedName>
</protein>
<dbReference type="InterPro" id="IPR029063">
    <property type="entry name" value="SAM-dependent_MTases_sf"/>
</dbReference>
<evidence type="ECO:0000313" key="2">
    <source>
        <dbReference type="Proteomes" id="UP001201262"/>
    </source>
</evidence>
<dbReference type="PANTHER" id="PTHR43591:SF31">
    <property type="entry name" value="LAEA-LIKE, PUTATIVE (AFU_ORTHOLOGUE AFUA_8G01930)-RELATED"/>
    <property type="match status" value="1"/>
</dbReference>
<dbReference type="CDD" id="cd02440">
    <property type="entry name" value="AdoMet_MTases"/>
    <property type="match status" value="1"/>
</dbReference>
<dbReference type="Pfam" id="PF13489">
    <property type="entry name" value="Methyltransf_23"/>
    <property type="match status" value="1"/>
</dbReference>
<organism evidence="1 2">
    <name type="scientific">Talaromyces proteolyticus</name>
    <dbReference type="NCBI Taxonomy" id="1131652"/>
    <lineage>
        <taxon>Eukaryota</taxon>
        <taxon>Fungi</taxon>
        <taxon>Dikarya</taxon>
        <taxon>Ascomycota</taxon>
        <taxon>Pezizomycotina</taxon>
        <taxon>Eurotiomycetes</taxon>
        <taxon>Eurotiomycetidae</taxon>
        <taxon>Eurotiales</taxon>
        <taxon>Trichocomaceae</taxon>
        <taxon>Talaromyces</taxon>
        <taxon>Talaromyces sect. Bacilispori</taxon>
    </lineage>
</organism>
<comment type="caution">
    <text evidence="1">The sequence shown here is derived from an EMBL/GenBank/DDBJ whole genome shotgun (WGS) entry which is preliminary data.</text>
</comment>
<dbReference type="SUPFAM" id="SSF53335">
    <property type="entry name" value="S-adenosyl-L-methionine-dependent methyltransferases"/>
    <property type="match status" value="1"/>
</dbReference>
<proteinExistence type="predicted"/>
<dbReference type="GO" id="GO:0008168">
    <property type="term" value="F:methyltransferase activity"/>
    <property type="evidence" value="ECO:0007669"/>
    <property type="project" value="UniProtKB-KW"/>
</dbReference>
<dbReference type="AlphaFoldDB" id="A0AAD4L0F6"/>